<dbReference type="Gene3D" id="1.20.58.340">
    <property type="entry name" value="Magnesium transport protein CorA, transmembrane region"/>
    <property type="match status" value="2"/>
</dbReference>
<evidence type="ECO:0000256" key="6">
    <source>
        <dbReference type="ARBA" id="ARBA00022989"/>
    </source>
</evidence>
<accession>A0A2S4V610</accession>
<feature type="compositionally biased region" description="Polar residues" evidence="8">
    <location>
        <begin position="293"/>
        <end position="305"/>
    </location>
</feature>
<gene>
    <name evidence="10" type="ORF">PSHT_11015</name>
</gene>
<feature type="region of interest" description="Disordered" evidence="8">
    <location>
        <begin position="194"/>
        <end position="215"/>
    </location>
</feature>
<dbReference type="Pfam" id="PF01544">
    <property type="entry name" value="CorA"/>
    <property type="match status" value="1"/>
</dbReference>
<keyword evidence="7 9" id="KW-0472">Membrane</keyword>
<evidence type="ECO:0000313" key="11">
    <source>
        <dbReference type="Proteomes" id="UP000238274"/>
    </source>
</evidence>
<feature type="compositionally biased region" description="Basic and acidic residues" evidence="8">
    <location>
        <begin position="202"/>
        <end position="214"/>
    </location>
</feature>
<reference evidence="11" key="2">
    <citation type="journal article" date="2018" name="BMC Genomics">
        <title>Genomic insights into host adaptation between the wheat stripe rust pathogen (Puccinia striiformis f. sp. tritici) and the barley stripe rust pathogen (Puccinia striiformis f. sp. hordei).</title>
        <authorList>
            <person name="Xia C."/>
            <person name="Wang M."/>
            <person name="Yin C."/>
            <person name="Cornejo O.E."/>
            <person name="Hulbert S.H."/>
            <person name="Chen X."/>
        </authorList>
    </citation>
    <scope>NUCLEOTIDE SEQUENCE [LARGE SCALE GENOMIC DNA]</scope>
    <source>
        <strain evidence="11">93TX-2</strain>
    </source>
</reference>
<comment type="caution">
    <text evidence="10">The sequence shown here is derived from an EMBL/GenBank/DDBJ whole genome shotgun (WGS) entry which is preliminary data.</text>
</comment>
<dbReference type="InterPro" id="IPR045863">
    <property type="entry name" value="CorA_TM1_TM2"/>
</dbReference>
<reference evidence="10 11" key="1">
    <citation type="submission" date="2017-12" db="EMBL/GenBank/DDBJ databases">
        <title>Gene loss provides genomic basis for host adaptation in cereal stripe rust fungi.</title>
        <authorList>
            <person name="Xia C."/>
        </authorList>
    </citation>
    <scope>NUCLEOTIDE SEQUENCE [LARGE SCALE GENOMIC DNA]</scope>
    <source>
        <strain evidence="10 11">93TX-2</strain>
    </source>
</reference>
<dbReference type="SUPFAM" id="SSF144083">
    <property type="entry name" value="Magnesium transport protein CorA, transmembrane region"/>
    <property type="match status" value="1"/>
</dbReference>
<feature type="compositionally biased region" description="Polar residues" evidence="8">
    <location>
        <begin position="69"/>
        <end position="78"/>
    </location>
</feature>
<dbReference type="GO" id="GO:0000287">
    <property type="term" value="F:magnesium ion binding"/>
    <property type="evidence" value="ECO:0007669"/>
    <property type="project" value="TreeGrafter"/>
</dbReference>
<evidence type="ECO:0000256" key="9">
    <source>
        <dbReference type="SAM" id="Phobius"/>
    </source>
</evidence>
<dbReference type="Proteomes" id="UP000238274">
    <property type="component" value="Unassembled WGS sequence"/>
</dbReference>
<proteinExistence type="inferred from homology"/>
<dbReference type="GO" id="GO:0005886">
    <property type="term" value="C:plasma membrane"/>
    <property type="evidence" value="ECO:0007669"/>
    <property type="project" value="UniProtKB-SubCell"/>
</dbReference>
<dbReference type="GO" id="GO:0015087">
    <property type="term" value="F:cobalt ion transmembrane transporter activity"/>
    <property type="evidence" value="ECO:0007669"/>
    <property type="project" value="TreeGrafter"/>
</dbReference>
<evidence type="ECO:0000256" key="5">
    <source>
        <dbReference type="ARBA" id="ARBA00022692"/>
    </source>
</evidence>
<evidence type="ECO:0000256" key="3">
    <source>
        <dbReference type="ARBA" id="ARBA00022448"/>
    </source>
</evidence>
<dbReference type="SUPFAM" id="SSF143865">
    <property type="entry name" value="CorA soluble domain-like"/>
    <property type="match status" value="1"/>
</dbReference>
<reference evidence="11" key="3">
    <citation type="journal article" date="2018" name="Mol. Plant Microbe Interact.">
        <title>Genome sequence resources for the wheat stripe rust pathogen (Puccinia striiformis f. sp. tritici) and the barley stripe rust pathogen (Puccinia striiformis f. sp. hordei).</title>
        <authorList>
            <person name="Xia C."/>
            <person name="Wang M."/>
            <person name="Yin C."/>
            <person name="Cornejo O.E."/>
            <person name="Hulbert S.H."/>
            <person name="Chen X."/>
        </authorList>
    </citation>
    <scope>NUCLEOTIDE SEQUENCE [LARGE SCALE GENOMIC DNA]</scope>
    <source>
        <strain evidence="11">93TX-2</strain>
    </source>
</reference>
<comment type="subcellular location">
    <subcellularLocation>
        <location evidence="1">Cell membrane</location>
        <topology evidence="1">Multi-pass membrane protein</topology>
    </subcellularLocation>
</comment>
<keyword evidence="4" id="KW-1003">Cell membrane</keyword>
<evidence type="ECO:0000313" key="10">
    <source>
        <dbReference type="EMBL" id="POW04973.1"/>
    </source>
</evidence>
<feature type="region of interest" description="Disordered" evidence="8">
    <location>
        <begin position="113"/>
        <end position="153"/>
    </location>
</feature>
<dbReference type="OrthoDB" id="165352at2759"/>
<dbReference type="GO" id="GO:0050897">
    <property type="term" value="F:cobalt ion binding"/>
    <property type="evidence" value="ECO:0007669"/>
    <property type="project" value="TreeGrafter"/>
</dbReference>
<dbReference type="Gene3D" id="3.30.460.20">
    <property type="entry name" value="CorA soluble domain-like"/>
    <property type="match status" value="1"/>
</dbReference>
<keyword evidence="11" id="KW-1185">Reference proteome</keyword>
<organism evidence="10 11">
    <name type="scientific">Puccinia striiformis</name>
    <dbReference type="NCBI Taxonomy" id="27350"/>
    <lineage>
        <taxon>Eukaryota</taxon>
        <taxon>Fungi</taxon>
        <taxon>Dikarya</taxon>
        <taxon>Basidiomycota</taxon>
        <taxon>Pucciniomycotina</taxon>
        <taxon>Pucciniomycetes</taxon>
        <taxon>Pucciniales</taxon>
        <taxon>Pucciniaceae</taxon>
        <taxon>Puccinia</taxon>
    </lineage>
</organism>
<feature type="transmembrane region" description="Helical" evidence="9">
    <location>
        <begin position="579"/>
        <end position="600"/>
    </location>
</feature>
<keyword evidence="6 9" id="KW-1133">Transmembrane helix</keyword>
<feature type="compositionally biased region" description="Polar residues" evidence="8">
    <location>
        <begin position="113"/>
        <end position="136"/>
    </location>
</feature>
<feature type="compositionally biased region" description="Polar residues" evidence="8">
    <location>
        <begin position="480"/>
        <end position="491"/>
    </location>
</feature>
<dbReference type="AlphaFoldDB" id="A0A2S4V610"/>
<dbReference type="VEuPathDB" id="FungiDB:PSHT_11015"/>
<feature type="transmembrane region" description="Helical" evidence="9">
    <location>
        <begin position="612"/>
        <end position="630"/>
    </location>
</feature>
<comment type="similarity">
    <text evidence="2">Belongs to the CorA metal ion transporter (MIT) (TC 1.A.35) family.</text>
</comment>
<dbReference type="EMBL" id="PKSM01000177">
    <property type="protein sequence ID" value="POW04973.1"/>
    <property type="molecule type" value="Genomic_DNA"/>
</dbReference>
<feature type="region of interest" description="Disordered" evidence="8">
    <location>
        <begin position="64"/>
        <end position="88"/>
    </location>
</feature>
<evidence type="ECO:0000256" key="2">
    <source>
        <dbReference type="ARBA" id="ARBA00009765"/>
    </source>
</evidence>
<evidence type="ECO:0000256" key="1">
    <source>
        <dbReference type="ARBA" id="ARBA00004651"/>
    </source>
</evidence>
<keyword evidence="5 9" id="KW-0812">Transmembrane</keyword>
<dbReference type="VEuPathDB" id="FungiDB:PSTT_12950"/>
<dbReference type="PANTHER" id="PTHR46494:SF1">
    <property type="entry name" value="CORA FAMILY METAL ION TRANSPORTER (EUROFUNG)"/>
    <property type="match status" value="1"/>
</dbReference>
<keyword evidence="3" id="KW-0813">Transport</keyword>
<evidence type="ECO:0000256" key="4">
    <source>
        <dbReference type="ARBA" id="ARBA00022475"/>
    </source>
</evidence>
<feature type="compositionally biased region" description="Basic and acidic residues" evidence="8">
    <location>
        <begin position="492"/>
        <end position="501"/>
    </location>
</feature>
<name>A0A2S4V610_9BASI</name>
<dbReference type="InterPro" id="IPR045861">
    <property type="entry name" value="CorA_cytoplasmic_dom"/>
</dbReference>
<evidence type="ECO:0000256" key="7">
    <source>
        <dbReference type="ARBA" id="ARBA00023136"/>
    </source>
</evidence>
<protein>
    <submittedName>
        <fullName evidence="10">Uncharacterized protein</fullName>
    </submittedName>
</protein>
<dbReference type="PANTHER" id="PTHR46494">
    <property type="entry name" value="CORA FAMILY METAL ION TRANSPORTER (EUROFUNG)"/>
    <property type="match status" value="1"/>
</dbReference>
<feature type="region of interest" description="Disordered" evidence="8">
    <location>
        <begin position="475"/>
        <end position="508"/>
    </location>
</feature>
<dbReference type="GO" id="GO:0015095">
    <property type="term" value="F:magnesium ion transmembrane transporter activity"/>
    <property type="evidence" value="ECO:0007669"/>
    <property type="project" value="TreeGrafter"/>
</dbReference>
<dbReference type="InterPro" id="IPR002523">
    <property type="entry name" value="MgTranspt_CorA/ZnTranspt_ZntB"/>
</dbReference>
<sequence>MNYPLVFNQPSDLHQPCKPPLRRIDYNRSSTLLIFSLPTASQFYTANAMSSTHRLLSIDTMSPIIGSSEPGTQDSPVNNEDRYAGKSSPTAIRARFRAAVQAVTAAQRVVSGPSNLTFASSPTTNNSSQQRYQWNHTGPPEPGINPNRPQPQFAHLSNHPVTVNVVDYSDAQVRFQSFEPALETELHRLRRALGTQSNPSGSDRHHPTQLEDNTRPPWASVRWINVNGLSWEVIKLLAIQYQLHPLAVEDCLHTSARSKSEYYKHHLFVHAAVHTLEEPSELPDPPDHDKRNGTNPTQSFTNSDQPLERGFINPLEPIDQTADHLIMDLDTATNGHRIPGKEVFDAEREVVRQLTKDYKVRIHVEKLSIFLLRDGQALLDIRIRNTNDEIEVNGYLLRSSADASMLLQAVLDIVVDQALDVVEAFRSKLTDWKPKVLVSPDLDTVRHLHVLSGELLLLKRTLSPLSTLVHGIMTHDPSERQNTNYRGIQRSSESERGRGTDDCPSYEPAPMRAHSEQAFYPHKLEVIQWLGFQLVDFTSVQSFPSRNNLSQKNILKSSSFLVDLVDTMSFSTNESMKHLSVVTIIFLPLTFLTGYFGMNFVNFGAIQGSDAFFWFLAAPITTILALVFTYQGARRRIKVKAARFKVRLHK</sequence>
<feature type="region of interest" description="Disordered" evidence="8">
    <location>
        <begin position="278"/>
        <end position="307"/>
    </location>
</feature>
<evidence type="ECO:0000256" key="8">
    <source>
        <dbReference type="SAM" id="MobiDB-lite"/>
    </source>
</evidence>